<reference evidence="1" key="1">
    <citation type="submission" date="2024-06" db="EMBL/GenBank/DDBJ databases">
        <authorList>
            <person name="Al-Khalidi N."/>
            <person name="Al-Zurfi S.M."/>
            <person name="Lahuf A."/>
        </authorList>
    </citation>
    <scope>NUCLEOTIDE SEQUENCE</scope>
    <source>
        <strain evidence="1">Karbala-1</strain>
    </source>
</reference>
<organism evidence="1">
    <name type="scientific">Wolbachia endosymbiont of Ephestia elutella</name>
    <dbReference type="NCBI Taxonomy" id="3231696"/>
    <lineage>
        <taxon>Bacteria</taxon>
        <taxon>Pseudomonadati</taxon>
        <taxon>Pseudomonadota</taxon>
        <taxon>Alphaproteobacteria</taxon>
        <taxon>Rickettsiales</taxon>
        <taxon>Anaplasmataceae</taxon>
        <taxon>Wolbachieae</taxon>
        <taxon>Wolbachia</taxon>
    </lineage>
</organism>
<protein>
    <submittedName>
        <fullName evidence="1">Uncharacterized protein</fullName>
    </submittedName>
</protein>
<accession>A0AAU8MN86</accession>
<dbReference type="AlphaFoldDB" id="A0AAU8MN86"/>
<proteinExistence type="predicted"/>
<dbReference type="EMBL" id="CP159923">
    <property type="protein sequence ID" value="XCO72868.1"/>
    <property type="molecule type" value="Genomic_DNA"/>
</dbReference>
<gene>
    <name evidence="1" type="ORF">ABS251_01895</name>
</gene>
<name>A0AAU8MN86_9RICK</name>
<evidence type="ECO:0000313" key="1">
    <source>
        <dbReference type="EMBL" id="XCO72868.1"/>
    </source>
</evidence>
<sequence length="52" mass="6034">MESPYQYELRERVISVELGVAIVKVKEIFKVELSPKAAHGHRISFVRDGRKH</sequence>